<dbReference type="AlphaFoldDB" id="A0A8J3AA00"/>
<evidence type="ECO:0000256" key="1">
    <source>
        <dbReference type="SAM" id="Coils"/>
    </source>
</evidence>
<reference evidence="5" key="2">
    <citation type="submission" date="2020-09" db="EMBL/GenBank/DDBJ databases">
        <authorList>
            <person name="Sun Q."/>
            <person name="Zhou Y."/>
        </authorList>
    </citation>
    <scope>NUCLEOTIDE SEQUENCE</scope>
    <source>
        <strain evidence="5">CGMCC 1.14988</strain>
    </source>
</reference>
<dbReference type="Proteomes" id="UP000650511">
    <property type="component" value="Unassembled WGS sequence"/>
</dbReference>
<evidence type="ECO:0000313" key="6">
    <source>
        <dbReference type="Proteomes" id="UP000650511"/>
    </source>
</evidence>
<feature type="signal peptide" evidence="3">
    <location>
        <begin position="1"/>
        <end position="35"/>
    </location>
</feature>
<proteinExistence type="predicted"/>
<dbReference type="Gene3D" id="2.70.70.10">
    <property type="entry name" value="Glucose Permease (Domain IIA)"/>
    <property type="match status" value="1"/>
</dbReference>
<organism evidence="5 6">
    <name type="scientific">Egicoccus halophilus</name>
    <dbReference type="NCBI Taxonomy" id="1670830"/>
    <lineage>
        <taxon>Bacteria</taxon>
        <taxon>Bacillati</taxon>
        <taxon>Actinomycetota</taxon>
        <taxon>Nitriliruptoria</taxon>
        <taxon>Egicoccales</taxon>
        <taxon>Egicoccaceae</taxon>
        <taxon>Egicoccus</taxon>
    </lineage>
</organism>
<dbReference type="CDD" id="cd12797">
    <property type="entry name" value="M23_peptidase"/>
    <property type="match status" value="1"/>
</dbReference>
<gene>
    <name evidence="5" type="ORF">GCM10011354_28280</name>
</gene>
<feature type="compositionally biased region" description="Basic and acidic residues" evidence="2">
    <location>
        <begin position="204"/>
        <end position="246"/>
    </location>
</feature>
<sequence length="420" mass="45225">MPRRSLASSLRRARRGSAVLVVALLLSVSSTQVGAQTLEELQQRRSEAAAARAAVESRLADAAQQLDALQVRVAELEIERDGLQREADALADELTELEALIALRVRESYMHGSTLEPLAIFLASDDPNAALSRAETVHRLVAGDRSRTQVLGATRTSLEAVRTRLDERTRELADAEARQQQVAAQLTADLEEAQRLEAQLTAQERAERERLERERREREERERREREAREREAREREAAAERERSRAAPAVDVPTGDGSHDAGASGDGGAAGRSTGGGATTGTSGGGSSGAMACPLDHPRHFTDTWGAPRSGGRAHRGTDILGPYGIPVRAIVDGTWSIRSPGPSAGLWAILHGDDGNHYWYLHLQRHTVTNGARVTAGQQVATNGDTGNARGTPHIHFELHPGGGAAVNPFPTLRRACG</sequence>
<feature type="region of interest" description="Disordered" evidence="2">
    <location>
        <begin position="203"/>
        <end position="295"/>
    </location>
</feature>
<dbReference type="EMBL" id="BMHA01000011">
    <property type="protein sequence ID" value="GGI08276.1"/>
    <property type="molecule type" value="Genomic_DNA"/>
</dbReference>
<feature type="coiled-coil region" evidence="1">
    <location>
        <begin position="38"/>
        <end position="100"/>
    </location>
</feature>
<feature type="compositionally biased region" description="Low complexity" evidence="2">
    <location>
        <begin position="255"/>
        <end position="264"/>
    </location>
</feature>
<evidence type="ECO:0000256" key="3">
    <source>
        <dbReference type="SAM" id="SignalP"/>
    </source>
</evidence>
<reference evidence="5" key="1">
    <citation type="journal article" date="2014" name="Int. J. Syst. Evol. Microbiol.">
        <title>Complete genome sequence of Corynebacterium casei LMG S-19264T (=DSM 44701T), isolated from a smear-ripened cheese.</title>
        <authorList>
            <consortium name="US DOE Joint Genome Institute (JGI-PGF)"/>
            <person name="Walter F."/>
            <person name="Albersmeier A."/>
            <person name="Kalinowski J."/>
            <person name="Ruckert C."/>
        </authorList>
    </citation>
    <scope>NUCLEOTIDE SEQUENCE</scope>
    <source>
        <strain evidence="5">CGMCC 1.14988</strain>
    </source>
</reference>
<dbReference type="OrthoDB" id="5244067at2"/>
<evidence type="ECO:0000259" key="4">
    <source>
        <dbReference type="Pfam" id="PF01551"/>
    </source>
</evidence>
<evidence type="ECO:0000256" key="2">
    <source>
        <dbReference type="SAM" id="MobiDB-lite"/>
    </source>
</evidence>
<protein>
    <recommendedName>
        <fullName evidence="4">M23ase beta-sheet core domain-containing protein</fullName>
    </recommendedName>
</protein>
<comment type="caution">
    <text evidence="5">The sequence shown here is derived from an EMBL/GenBank/DDBJ whole genome shotgun (WGS) entry which is preliminary data.</text>
</comment>
<dbReference type="SUPFAM" id="SSF51261">
    <property type="entry name" value="Duplicated hybrid motif"/>
    <property type="match status" value="1"/>
</dbReference>
<dbReference type="GO" id="GO:0004222">
    <property type="term" value="F:metalloendopeptidase activity"/>
    <property type="evidence" value="ECO:0007669"/>
    <property type="project" value="TreeGrafter"/>
</dbReference>
<dbReference type="InterPro" id="IPR011055">
    <property type="entry name" value="Dup_hybrid_motif"/>
</dbReference>
<dbReference type="Pfam" id="PF01551">
    <property type="entry name" value="Peptidase_M23"/>
    <property type="match status" value="1"/>
</dbReference>
<name>A0A8J3AA00_9ACTN</name>
<feature type="compositionally biased region" description="Gly residues" evidence="2">
    <location>
        <begin position="265"/>
        <end position="289"/>
    </location>
</feature>
<dbReference type="PANTHER" id="PTHR21666:SF270">
    <property type="entry name" value="MUREIN HYDROLASE ACTIVATOR ENVC"/>
    <property type="match status" value="1"/>
</dbReference>
<feature type="chain" id="PRO_5035318887" description="M23ase beta-sheet core domain-containing protein" evidence="3">
    <location>
        <begin position="36"/>
        <end position="420"/>
    </location>
</feature>
<feature type="domain" description="M23ase beta-sheet core" evidence="4">
    <location>
        <begin position="315"/>
        <end position="411"/>
    </location>
</feature>
<keyword evidence="1" id="KW-0175">Coiled coil</keyword>
<dbReference type="InterPro" id="IPR050570">
    <property type="entry name" value="Cell_wall_metabolism_enzyme"/>
</dbReference>
<evidence type="ECO:0000313" key="5">
    <source>
        <dbReference type="EMBL" id="GGI08276.1"/>
    </source>
</evidence>
<accession>A0A8J3AA00</accession>
<keyword evidence="3" id="KW-0732">Signal</keyword>
<keyword evidence="6" id="KW-1185">Reference proteome</keyword>
<dbReference type="PANTHER" id="PTHR21666">
    <property type="entry name" value="PEPTIDASE-RELATED"/>
    <property type="match status" value="1"/>
</dbReference>
<dbReference type="RefSeq" id="WP_130650084.1">
    <property type="nucleotide sequence ID" value="NZ_BMHA01000011.1"/>
</dbReference>
<dbReference type="InterPro" id="IPR016047">
    <property type="entry name" value="M23ase_b-sheet_dom"/>
</dbReference>
<dbReference type="Gene3D" id="6.10.250.3150">
    <property type="match status" value="1"/>
</dbReference>